<proteinExistence type="predicted"/>
<dbReference type="Proteomes" id="UP000580250">
    <property type="component" value="Unassembled WGS sequence"/>
</dbReference>
<dbReference type="AlphaFoldDB" id="A0A6V7VZL3"/>
<comment type="caution">
    <text evidence="1">The sequence shown here is derived from an EMBL/GenBank/DDBJ whole genome shotgun (WGS) entry which is preliminary data.</text>
</comment>
<name>A0A6V7VZL3_MELEN</name>
<evidence type="ECO:0000313" key="2">
    <source>
        <dbReference type="Proteomes" id="UP000580250"/>
    </source>
</evidence>
<dbReference type="OrthoDB" id="5884280at2759"/>
<sequence>MALNIGNKKALVEDLIPEVSFSVTSNGITINSPRLYTARFVQFDVTGKCRSCRSENVEIDYIVTPKGITLHSNRLKKEKDVAFDIIYELPQHSIFRLRSRGKVFNITHSDSTANAKTSNEARDQSLIDEFLEPTNKMRKKESTTTAEDEIEFVGEVIKNSALQEISEETMVKNLEEENENTNLGI</sequence>
<dbReference type="EMBL" id="CAJEWN010000369">
    <property type="protein sequence ID" value="CAD2180375.1"/>
    <property type="molecule type" value="Genomic_DNA"/>
</dbReference>
<accession>A0A6V7VZL3</accession>
<gene>
    <name evidence="1" type="ORF">MENT_LOCUS32447</name>
</gene>
<evidence type="ECO:0000313" key="1">
    <source>
        <dbReference type="EMBL" id="CAD2180375.1"/>
    </source>
</evidence>
<reference evidence="1 2" key="1">
    <citation type="submission" date="2020-08" db="EMBL/GenBank/DDBJ databases">
        <authorList>
            <person name="Koutsovoulos G."/>
            <person name="Danchin GJ E."/>
        </authorList>
    </citation>
    <scope>NUCLEOTIDE SEQUENCE [LARGE SCALE GENOMIC DNA]</scope>
</reference>
<protein>
    <submittedName>
        <fullName evidence="1">Uncharacterized protein</fullName>
    </submittedName>
</protein>
<organism evidence="1 2">
    <name type="scientific">Meloidogyne enterolobii</name>
    <name type="common">Root-knot nematode worm</name>
    <name type="synonym">Meloidogyne mayaguensis</name>
    <dbReference type="NCBI Taxonomy" id="390850"/>
    <lineage>
        <taxon>Eukaryota</taxon>
        <taxon>Metazoa</taxon>
        <taxon>Ecdysozoa</taxon>
        <taxon>Nematoda</taxon>
        <taxon>Chromadorea</taxon>
        <taxon>Rhabditida</taxon>
        <taxon>Tylenchina</taxon>
        <taxon>Tylenchomorpha</taxon>
        <taxon>Tylenchoidea</taxon>
        <taxon>Meloidogynidae</taxon>
        <taxon>Meloidogyninae</taxon>
        <taxon>Meloidogyne</taxon>
    </lineage>
</organism>